<protein>
    <recommendedName>
        <fullName evidence="7">Biopterin-dependent aromatic amino acid hydroxylase family profile domain-containing protein</fullName>
    </recommendedName>
</protein>
<dbReference type="InterPro" id="IPR001273">
    <property type="entry name" value="ArAA_hydroxylase"/>
</dbReference>
<keyword evidence="3" id="KW-0479">Metal-binding</keyword>
<dbReference type="InterPro" id="IPR036329">
    <property type="entry name" value="Aro-AA_hydroxylase_C_sf"/>
</dbReference>
<evidence type="ECO:0000313" key="8">
    <source>
        <dbReference type="EMBL" id="GAA0459760.1"/>
    </source>
</evidence>
<evidence type="ECO:0000256" key="2">
    <source>
        <dbReference type="ARBA" id="ARBA00009712"/>
    </source>
</evidence>
<dbReference type="PANTHER" id="PTHR11473">
    <property type="entry name" value="AROMATIC AMINO ACID HYDROXYLASE"/>
    <property type="match status" value="1"/>
</dbReference>
<gene>
    <name evidence="8" type="ORF">GCM10009544_22890</name>
</gene>
<evidence type="ECO:0000256" key="3">
    <source>
        <dbReference type="ARBA" id="ARBA00022723"/>
    </source>
</evidence>
<keyword evidence="6" id="KW-0503">Monooxygenase</keyword>
<dbReference type="PROSITE" id="PS51410">
    <property type="entry name" value="BH4_AAA_HYDROXYL_2"/>
    <property type="match status" value="1"/>
</dbReference>
<dbReference type="SUPFAM" id="SSF56534">
    <property type="entry name" value="Aromatic aminoacid monoxygenases, catalytic and oligomerization domains"/>
    <property type="match status" value="1"/>
</dbReference>
<reference evidence="9" key="1">
    <citation type="journal article" date="2019" name="Int. J. Syst. Evol. Microbiol.">
        <title>The Global Catalogue of Microorganisms (GCM) 10K type strain sequencing project: providing services to taxonomists for standard genome sequencing and annotation.</title>
        <authorList>
            <consortium name="The Broad Institute Genomics Platform"/>
            <consortium name="The Broad Institute Genome Sequencing Center for Infectious Disease"/>
            <person name="Wu L."/>
            <person name="Ma J."/>
        </authorList>
    </citation>
    <scope>NUCLEOTIDE SEQUENCE [LARGE SCALE GENOMIC DNA]</scope>
    <source>
        <strain evidence="9">JCM 10649</strain>
    </source>
</reference>
<dbReference type="PRINTS" id="PR00372">
    <property type="entry name" value="FYWHYDRXLASE"/>
</dbReference>
<comment type="caution">
    <text evidence="8">The sequence shown here is derived from an EMBL/GenBank/DDBJ whole genome shotgun (WGS) entry which is preliminary data.</text>
</comment>
<dbReference type="InterPro" id="IPR036951">
    <property type="entry name" value="ArAA_hydroxylase_sf"/>
</dbReference>
<organism evidence="8 9">
    <name type="scientific">Streptomyces stramineus</name>
    <dbReference type="NCBI Taxonomy" id="173861"/>
    <lineage>
        <taxon>Bacteria</taxon>
        <taxon>Bacillati</taxon>
        <taxon>Actinomycetota</taxon>
        <taxon>Actinomycetes</taxon>
        <taxon>Kitasatosporales</taxon>
        <taxon>Streptomycetaceae</taxon>
        <taxon>Streptomyces</taxon>
    </lineage>
</organism>
<sequence>MALTCGAAAIPATTVATTRPALAQRPVRLYPRIARPHFPGPVRAAGDKPINGVVGLTMVKTPRSTVSEVRVTVRVHLGTLCFMSDVWERTPVTPGGRLGPAAQHPGRCDGRYLERRDALVRLARGHRVGDPSPDVAYTEEEHATWRTVHTALVVAHREHACRAVQEAAEEAPVPADHVPQHAEVGARLKPLTGFEFTLAGGFVENRRFLGSMERGYFHAVQFVRHPAIPLYTPEPDVIHDVFGHGIHLASPRFGDLYRMFGRTAVRLRTQEALDMLSRVYWFTLEFGVMHEDGAVKAYGAALLSSYGELGRLAACEVRALDVRDMTGTPYRVSGYQPVLFGARSMSHLTDTLAGFLEKFDDETGVRLAASARPVDRS</sequence>
<keyword evidence="4" id="KW-0560">Oxidoreductase</keyword>
<evidence type="ECO:0000313" key="9">
    <source>
        <dbReference type="Proteomes" id="UP001499895"/>
    </source>
</evidence>
<dbReference type="Gene3D" id="1.10.800.10">
    <property type="entry name" value="Aromatic amino acid hydroxylase"/>
    <property type="match status" value="1"/>
</dbReference>
<keyword evidence="5" id="KW-0408">Iron</keyword>
<dbReference type="Pfam" id="PF00351">
    <property type="entry name" value="Biopterin_H"/>
    <property type="match status" value="1"/>
</dbReference>
<name>A0ABP3JP35_9ACTN</name>
<evidence type="ECO:0000259" key="7">
    <source>
        <dbReference type="PROSITE" id="PS51410"/>
    </source>
</evidence>
<dbReference type="EMBL" id="BAAAHB010000018">
    <property type="protein sequence ID" value="GAA0459760.1"/>
    <property type="molecule type" value="Genomic_DNA"/>
</dbReference>
<comment type="cofactor">
    <cofactor evidence="1">
        <name>Fe(2+)</name>
        <dbReference type="ChEBI" id="CHEBI:29033"/>
    </cofactor>
</comment>
<dbReference type="PANTHER" id="PTHR11473:SF24">
    <property type="entry name" value="PHENYLALANINE-4-HYDROXYLASE"/>
    <property type="match status" value="1"/>
</dbReference>
<comment type="similarity">
    <text evidence="2">Belongs to the biopterin-dependent aromatic amino acid hydroxylase family.</text>
</comment>
<evidence type="ECO:0000256" key="5">
    <source>
        <dbReference type="ARBA" id="ARBA00023004"/>
    </source>
</evidence>
<feature type="domain" description="Biopterin-dependent aromatic amino acid hydroxylase family profile" evidence="7">
    <location>
        <begin position="62"/>
        <end position="377"/>
    </location>
</feature>
<evidence type="ECO:0000256" key="1">
    <source>
        <dbReference type="ARBA" id="ARBA00001954"/>
    </source>
</evidence>
<keyword evidence="9" id="KW-1185">Reference proteome</keyword>
<accession>A0ABP3JP35</accession>
<dbReference type="InterPro" id="IPR019774">
    <property type="entry name" value="Aromatic-AA_hydroxylase_C"/>
</dbReference>
<evidence type="ECO:0000256" key="4">
    <source>
        <dbReference type="ARBA" id="ARBA00023002"/>
    </source>
</evidence>
<evidence type="ECO:0000256" key="6">
    <source>
        <dbReference type="ARBA" id="ARBA00023033"/>
    </source>
</evidence>
<dbReference type="Proteomes" id="UP001499895">
    <property type="component" value="Unassembled WGS sequence"/>
</dbReference>
<proteinExistence type="inferred from homology"/>